<organism evidence="4 5">
    <name type="scientific">Reichenbachiella ulvae</name>
    <dbReference type="NCBI Taxonomy" id="2980104"/>
    <lineage>
        <taxon>Bacteria</taxon>
        <taxon>Pseudomonadati</taxon>
        <taxon>Bacteroidota</taxon>
        <taxon>Cytophagia</taxon>
        <taxon>Cytophagales</taxon>
        <taxon>Reichenbachiellaceae</taxon>
        <taxon>Reichenbachiella</taxon>
    </lineage>
</organism>
<evidence type="ECO:0000259" key="3">
    <source>
        <dbReference type="Pfam" id="PF18962"/>
    </source>
</evidence>
<dbReference type="Gene3D" id="2.130.10.10">
    <property type="entry name" value="YVTN repeat-like/Quinoprotein amine dehydrogenase"/>
    <property type="match status" value="4"/>
</dbReference>
<evidence type="ECO:0000313" key="4">
    <source>
        <dbReference type="EMBL" id="MCV9388407.1"/>
    </source>
</evidence>
<dbReference type="EMBL" id="JAOYOD010000001">
    <property type="protein sequence ID" value="MCV9388407.1"/>
    <property type="molecule type" value="Genomic_DNA"/>
</dbReference>
<comment type="caution">
    <text evidence="4">The sequence shown here is derived from an EMBL/GenBank/DDBJ whole genome shotgun (WGS) entry which is preliminary data.</text>
</comment>
<dbReference type="InterPro" id="IPR015943">
    <property type="entry name" value="WD40/YVTN_repeat-like_dom_sf"/>
</dbReference>
<dbReference type="Pfam" id="PF18962">
    <property type="entry name" value="Por_Secre_tail"/>
    <property type="match status" value="1"/>
</dbReference>
<protein>
    <submittedName>
        <fullName evidence="4">T9SS type A sorting domain-containing protein</fullName>
    </submittedName>
</protein>
<evidence type="ECO:0000313" key="5">
    <source>
        <dbReference type="Proteomes" id="UP001300692"/>
    </source>
</evidence>
<dbReference type="InterPro" id="IPR031778">
    <property type="entry name" value="Sortilin_N"/>
</dbReference>
<evidence type="ECO:0000256" key="1">
    <source>
        <dbReference type="ARBA" id="ARBA00022737"/>
    </source>
</evidence>
<accession>A0ABT3CXI5</accession>
<dbReference type="NCBIfam" id="TIGR04183">
    <property type="entry name" value="Por_Secre_tail"/>
    <property type="match status" value="1"/>
</dbReference>
<dbReference type="Pfam" id="PF15902">
    <property type="entry name" value="Sortilin-Vps10"/>
    <property type="match status" value="1"/>
</dbReference>
<keyword evidence="1" id="KW-0677">Repeat</keyword>
<dbReference type="PANTHER" id="PTHR43739:SF5">
    <property type="entry name" value="EXO-ALPHA-SIALIDASE"/>
    <property type="match status" value="1"/>
</dbReference>
<dbReference type="InterPro" id="IPR052025">
    <property type="entry name" value="Xyloglucanase_GH74"/>
</dbReference>
<feature type="domain" description="Sortilin N-terminal" evidence="2">
    <location>
        <begin position="261"/>
        <end position="370"/>
    </location>
</feature>
<evidence type="ECO:0000259" key="2">
    <source>
        <dbReference type="Pfam" id="PF15902"/>
    </source>
</evidence>
<feature type="domain" description="Secretion system C-terminal sorting" evidence="3">
    <location>
        <begin position="1278"/>
        <end position="1359"/>
    </location>
</feature>
<reference evidence="4 5" key="1">
    <citation type="submission" date="2022-10" db="EMBL/GenBank/DDBJ databases">
        <title>Comparative genomics and taxonomic characterization of three novel marine species of genus Reichenbachiella exhibiting antioxidant and polysaccharide degradation activities.</title>
        <authorList>
            <person name="Muhammad N."/>
            <person name="Lee Y.-J."/>
            <person name="Ko J."/>
            <person name="Kim S.-G."/>
        </authorList>
    </citation>
    <scope>NUCLEOTIDE SEQUENCE [LARGE SCALE GENOMIC DNA]</scope>
    <source>
        <strain evidence="4 5">ABR2-5</strain>
    </source>
</reference>
<name>A0ABT3CXI5_9BACT</name>
<gene>
    <name evidence="4" type="ORF">N7U62_17115</name>
</gene>
<dbReference type="InterPro" id="IPR026444">
    <property type="entry name" value="Secre_tail"/>
</dbReference>
<keyword evidence="5" id="KW-1185">Reference proteome</keyword>
<dbReference type="Proteomes" id="UP001300692">
    <property type="component" value="Unassembled WGS sequence"/>
</dbReference>
<dbReference type="RefSeq" id="WP_264139273.1">
    <property type="nucleotide sequence ID" value="NZ_JAOYOD010000001.1"/>
</dbReference>
<proteinExistence type="predicted"/>
<sequence>MNKHLLLIGFSLFTLSIAVYFLNQSCGVMQENSNPSLTGQEIWNNEYEAKKKKHQDPNFKKADKPNKYLALKQALKTREGESGPGYKMNYLQSELNKTQMNKQVFAARTKAAPYDFDERGPGNVPGRTRAFVIDPDDPNHWIAGAVGGGIWISENAGESWRSASTGMTNLAISSMAFAASNPNIIYAGTGEGWGASGGMIKGNGIYKSIDRGESWTQLASTASNEDFQMVNRIVVDPNDENTLLCANSNDPLYASSFNSGVFKSTDGGANWTKVLTTDRYAQQIIADPTNFDILYVAVRGSGVWKSIDKGNNWTNASVGLLADGRIELAISPVDPNRIFASVEGSVSGTGADLYISDDAADNWNVMTEVTLSDVDFLGGQGWYDNTLMAHPFDKDKVYVGGVNLFLFDVEEGVESGDPQFLGANENNTSSFFDLTSFDSGDVYDGKIAFGSVGGSDLVSIEVRFGNGASQMAHRFEVPVGEGAGVPAANYSYKDYVEVPFEVWDTDNNQQLMVSFRDQQRDGKFNLIEQNTDGDASSHSREYLYVHKVNYNATTPSAEIAVNGGHEIQDMYFFWPFLAAGGTWDPNNLPESSFELTFDKITKRFKSRQNLTDAYQQYSGKNQFSQTQGATVTEGVHPDNHNIQAIITDEANQEFQIIIANDGGLYKSGVGTNPGFIDGDWDFAGSGYNTTQFYAVDKAPGESRYIGGAQDNGTWMTRSGQEGSSTAAYARANGGDGFGVVWNYVDPELLLSSVYSNYIDRSTNGGASFSQSTSGLTDIEDDAPFITKLENVKSDPYTVYTVGASGVWKSNNFGASWALSPISDQWSLRTFIDVKISKANNNIVWAGSAMTSGESLHVSVDGGETFTPTSIYDEMLGQISGLATHPTEDSTAFVLFSFADDPKILKTEDLGQSWIDISGFGLNEESNSGFPDVAVYDLLVLPHETSTLWAGTEIGIFESTDDGSSWHILDSDFPPVSVWEIRNIDDQIVVGTHGRGIWSVTMDDLPRQGFNPVIDQLSFSLDGSSFNMDYTLSSEVDSIFVMIDGNALDKETQPKNPGGFEWSLSGNLSLDSKLNLVSYLDGQPYVSDYFAIEIPTFVTALTGYSNDFDDFSDDFFGNGFTISGAGLRGRSMWTFGDYDNDAKYSYTLNSPIIVSSDPVLNKIEFDEIVLIEPINDYAVVEASIDGVDWVEITERYDASKDADWQALFDAGTTPTSAALKRRSITLTDFFSPGDQIIIRFKLVSNESVTGWGWAIDNLRIQEEEVLSATPSKPKEKLLVYPNPMVNGQLHLTLANAASSPVDLEIRNHAGQLVYESEINPRQFTKNSVELDLSSASLSKGIYFIHVNQKGMGLQSTKFIVN</sequence>
<dbReference type="SUPFAM" id="SSF110296">
    <property type="entry name" value="Oligoxyloglucan reducing end-specific cellobiohydrolase"/>
    <property type="match status" value="2"/>
</dbReference>
<dbReference type="PANTHER" id="PTHR43739">
    <property type="entry name" value="XYLOGLUCANASE (EUROFUNG)"/>
    <property type="match status" value="1"/>
</dbReference>